<feature type="transmembrane region" description="Helical" evidence="1">
    <location>
        <begin position="54"/>
        <end position="73"/>
    </location>
</feature>
<keyword evidence="1" id="KW-1133">Transmembrane helix</keyword>
<dbReference type="Proteomes" id="UP000179243">
    <property type="component" value="Unassembled WGS sequence"/>
</dbReference>
<organism evidence="2 3">
    <name type="scientific">Candidatus Raymondbacteria bacterium RIFOXYD12_FULL_49_13</name>
    <dbReference type="NCBI Taxonomy" id="1817890"/>
    <lineage>
        <taxon>Bacteria</taxon>
        <taxon>Raymondiibacteriota</taxon>
    </lineage>
</organism>
<keyword evidence="1" id="KW-0472">Membrane</keyword>
<sequence>MIHPREIAYCGVFGAAALLLPLVFHLFHLGHVFMPMYLPLVTLGFFVRPLPAGLTALLAPLLSGAATGMPPFYPPVGPIMSIELAVMSSLISALRLSFPRLHDLAILVPVLLLGRCIGVGLIYAAARCMQLPAKFIAGASLLSGWPGIILMIAVIPAILRISRKTGGLTTHEGARHV</sequence>
<feature type="transmembrane region" description="Helical" evidence="1">
    <location>
        <begin position="135"/>
        <end position="159"/>
    </location>
</feature>
<keyword evidence="1" id="KW-0812">Transmembrane</keyword>
<feature type="transmembrane region" description="Helical" evidence="1">
    <location>
        <begin position="7"/>
        <end position="24"/>
    </location>
</feature>
<accession>A0A1F7F2T3</accession>
<dbReference type="EMBL" id="MFYX01000139">
    <property type="protein sequence ID" value="OGK00816.1"/>
    <property type="molecule type" value="Genomic_DNA"/>
</dbReference>
<evidence type="ECO:0000256" key="1">
    <source>
        <dbReference type="SAM" id="Phobius"/>
    </source>
</evidence>
<evidence type="ECO:0008006" key="4">
    <source>
        <dbReference type="Google" id="ProtNLM"/>
    </source>
</evidence>
<proteinExistence type="predicted"/>
<dbReference type="AlphaFoldDB" id="A0A1F7F2T3"/>
<evidence type="ECO:0000313" key="2">
    <source>
        <dbReference type="EMBL" id="OGK00816.1"/>
    </source>
</evidence>
<comment type="caution">
    <text evidence="2">The sequence shown here is derived from an EMBL/GenBank/DDBJ whole genome shotgun (WGS) entry which is preliminary data.</text>
</comment>
<feature type="transmembrane region" description="Helical" evidence="1">
    <location>
        <begin position="104"/>
        <end position="123"/>
    </location>
</feature>
<name>A0A1F7F2T3_UNCRA</name>
<gene>
    <name evidence="2" type="ORF">A2519_07765</name>
</gene>
<feature type="transmembrane region" description="Helical" evidence="1">
    <location>
        <begin position="79"/>
        <end position="97"/>
    </location>
</feature>
<reference evidence="2 3" key="1">
    <citation type="journal article" date="2016" name="Nat. Commun.">
        <title>Thousands of microbial genomes shed light on interconnected biogeochemical processes in an aquifer system.</title>
        <authorList>
            <person name="Anantharaman K."/>
            <person name="Brown C.T."/>
            <person name="Hug L.A."/>
            <person name="Sharon I."/>
            <person name="Castelle C.J."/>
            <person name="Probst A.J."/>
            <person name="Thomas B.C."/>
            <person name="Singh A."/>
            <person name="Wilkins M.J."/>
            <person name="Karaoz U."/>
            <person name="Brodie E.L."/>
            <person name="Williams K.H."/>
            <person name="Hubbard S.S."/>
            <person name="Banfield J.F."/>
        </authorList>
    </citation>
    <scope>NUCLEOTIDE SEQUENCE [LARGE SCALE GENOMIC DNA]</scope>
</reference>
<evidence type="ECO:0000313" key="3">
    <source>
        <dbReference type="Proteomes" id="UP000179243"/>
    </source>
</evidence>
<protein>
    <recommendedName>
        <fullName evidence="4">ECF transporter S component</fullName>
    </recommendedName>
</protein>